<feature type="domain" description="Disease resistance R13L4/SHOC-2-like LRR" evidence="10">
    <location>
        <begin position="559"/>
        <end position="926"/>
    </location>
</feature>
<keyword evidence="5" id="KW-0611">Plant defense</keyword>
<dbReference type="Gene3D" id="3.80.10.10">
    <property type="entry name" value="Ribonuclease Inhibitor"/>
    <property type="match status" value="3"/>
</dbReference>
<evidence type="ECO:0000256" key="2">
    <source>
        <dbReference type="ARBA" id="ARBA00022614"/>
    </source>
</evidence>
<evidence type="ECO:0000259" key="7">
    <source>
        <dbReference type="Pfam" id="PF00931"/>
    </source>
</evidence>
<sequence>MAEILISAATEGIISKVGSLVAEEIKLALGVKKELLKLGVSLTTIQDLLSDAEKRQVTDKAVNGWLKKLEAIAYETDDVLDEVSYEILRRKVKIQNKIKKKVYYFFSLSNPILFRLKMAHKIKNINLSLEVVKIEGSSFGFHVYKIDNGPQIRASPETDSFLDNSQVVGREDEISKMIEILISPSSQEAAVSVSVIPVVGMGGLGKTTFAQSVRKDKRVEGHFSAMMWVCVSDHFDVKRILKEVLESLTTNPCGLDNLDAIRQRLQQELGGKKYLLILDDVWNENLGKWNRLKDCLLGVNSSAGNFIIVTTRSDKVALVMGSLPMVRLDKLSEEHCWSIFEQRAFANGGAAATPDLVDIGKAMVKKCGGVPLAAKVLGGVMRSKKDKQEWLSIQNSQIWELPDNENEILPALRLSFDHLPSQSLKQCFAYCSNFPKDSYIGKDKLIQLWMAQGLLQPSRGSSLMMEDIGDVYFNTLLSNSLLQDVQMDKYHNIITSCKMHDLVHDLASSVSSSECLTTEASKMNDISENIRHLSLISSTDNTVIQKTTTKGGQKLRTLFSKVAVPVDVLVSFKCLRVLNLDSSGIKELPASVSNLKHLRYLDISWTNVKRLPDSITELFNLQTLRLWNCYRLEEFPKEFRKLISLRHLYINNDEKNRSWMPAEIGRLTSLQTLPFFVLGQDRGCRIEELGCLCNLRGELKIYGLEHVRGREEAKKANLFRNSNMYNLKFHWSSGREEVNYGDEDVLEALRPNPNLKGLAIENFEGANFPLWMMMMTSHMSLLVKIELEDCKRIQRIPTLGQLPSLKVLTVRGMSNVKCIGAEFYSPSNNDIISSSCTGTLFPTLRKFELDEMPSLVEWLEAVVLPWTGAVFPCLEKLYVRGCPQLITMPGHFPSLKSLRFQGFNNGHQVLAKMSNSKLNSLSTLDVEGAVSSELKELIENNVSLRYLRIYECEDLTCLPDALQSLASLEDLDIGECPALTCVPDLRELRSLNALWVYKCASINSWPEGLHCLTGLTTLGIGGFSEDLDYFPFPNAEDHVMQQLVRSLRDLELYGWPKLKSLPEPVQHLTSLKHLEIRDFDDLAALPDWLGNLSSLEILWLRNCKNLMYLPAAGEMRRLTKLRLLDISDCPLLKEKCAKRSGSEWDKIAHIPDVSIR</sequence>
<keyword evidence="3" id="KW-0677">Repeat</keyword>
<dbReference type="GO" id="GO:0005524">
    <property type="term" value="F:ATP binding"/>
    <property type="evidence" value="ECO:0007669"/>
    <property type="project" value="UniProtKB-KW"/>
</dbReference>
<dbReference type="EMBL" id="GHES01025207">
    <property type="protein sequence ID" value="MPA55766.1"/>
    <property type="molecule type" value="Transcribed_RNA"/>
</dbReference>
<dbReference type="InterPro" id="IPR032675">
    <property type="entry name" value="LRR_dom_sf"/>
</dbReference>
<dbReference type="FunFam" id="1.10.10.10:FF:000322">
    <property type="entry name" value="Probable disease resistance protein At1g63360"/>
    <property type="match status" value="1"/>
</dbReference>
<feature type="domain" description="Disease resistance N-terminal" evidence="8">
    <location>
        <begin position="13"/>
        <end position="97"/>
    </location>
</feature>
<dbReference type="GO" id="GO:0006952">
    <property type="term" value="P:defense response"/>
    <property type="evidence" value="ECO:0007669"/>
    <property type="project" value="UniProtKB-KW"/>
</dbReference>
<dbReference type="InterPro" id="IPR027417">
    <property type="entry name" value="P-loop_NTPase"/>
</dbReference>
<dbReference type="Pfam" id="PF23559">
    <property type="entry name" value="WHD_DRP"/>
    <property type="match status" value="1"/>
</dbReference>
<dbReference type="PRINTS" id="PR00364">
    <property type="entry name" value="DISEASERSIST"/>
</dbReference>
<dbReference type="InterPro" id="IPR002182">
    <property type="entry name" value="NB-ARC"/>
</dbReference>
<dbReference type="Gene3D" id="3.40.50.300">
    <property type="entry name" value="P-loop containing nucleotide triphosphate hydrolases"/>
    <property type="match status" value="1"/>
</dbReference>
<keyword evidence="6" id="KW-0067">ATP-binding</keyword>
<dbReference type="Pfam" id="PF18052">
    <property type="entry name" value="Rx_N"/>
    <property type="match status" value="1"/>
</dbReference>
<feature type="domain" description="NB-ARC" evidence="7">
    <location>
        <begin position="171"/>
        <end position="347"/>
    </location>
</feature>
<dbReference type="GO" id="GO:0043531">
    <property type="term" value="F:ADP binding"/>
    <property type="evidence" value="ECO:0007669"/>
    <property type="project" value="InterPro"/>
</dbReference>
<evidence type="ECO:0000259" key="10">
    <source>
        <dbReference type="Pfam" id="PF23598"/>
    </source>
</evidence>
<evidence type="ECO:0000313" key="11">
    <source>
        <dbReference type="EMBL" id="MPA55766.1"/>
    </source>
</evidence>
<dbReference type="AlphaFoldDB" id="A0A5B7AJ14"/>
<feature type="domain" description="Disease resistance protein winged helix" evidence="9">
    <location>
        <begin position="434"/>
        <end position="507"/>
    </location>
</feature>
<dbReference type="SUPFAM" id="SSF52540">
    <property type="entry name" value="P-loop containing nucleoside triphosphate hydrolases"/>
    <property type="match status" value="1"/>
</dbReference>
<reference evidence="11" key="1">
    <citation type="submission" date="2019-08" db="EMBL/GenBank/DDBJ databases">
        <title>Reference gene set and small RNA set construction with multiple tissues from Davidia involucrata Baill.</title>
        <authorList>
            <person name="Yang H."/>
            <person name="Zhou C."/>
            <person name="Li G."/>
            <person name="Wang J."/>
            <person name="Gao P."/>
            <person name="Wang M."/>
            <person name="Wang R."/>
            <person name="Zhao Y."/>
        </authorList>
    </citation>
    <scope>NUCLEOTIDE SEQUENCE</scope>
    <source>
        <tissue evidence="11">Mixed with DoveR01_LX</tissue>
    </source>
</reference>
<dbReference type="Pfam" id="PF00931">
    <property type="entry name" value="NB-ARC"/>
    <property type="match status" value="1"/>
</dbReference>
<gene>
    <name evidence="11" type="ORF">Din_025207</name>
</gene>
<evidence type="ECO:0000256" key="5">
    <source>
        <dbReference type="ARBA" id="ARBA00022821"/>
    </source>
</evidence>
<dbReference type="GO" id="GO:0051707">
    <property type="term" value="P:response to other organism"/>
    <property type="evidence" value="ECO:0007669"/>
    <property type="project" value="UniProtKB-ARBA"/>
</dbReference>
<evidence type="ECO:0000256" key="1">
    <source>
        <dbReference type="ARBA" id="ARBA00008894"/>
    </source>
</evidence>
<dbReference type="Gene3D" id="1.20.5.4130">
    <property type="match status" value="1"/>
</dbReference>
<name>A0A5B7AJ14_DAVIN</name>
<keyword evidence="2" id="KW-0433">Leucine-rich repeat</keyword>
<comment type="similarity">
    <text evidence="1">Belongs to the disease resistance NB-LRR family.</text>
</comment>
<dbReference type="SUPFAM" id="SSF52058">
    <property type="entry name" value="L domain-like"/>
    <property type="match status" value="2"/>
</dbReference>
<evidence type="ECO:0000256" key="4">
    <source>
        <dbReference type="ARBA" id="ARBA00022741"/>
    </source>
</evidence>
<evidence type="ECO:0000259" key="8">
    <source>
        <dbReference type="Pfam" id="PF18052"/>
    </source>
</evidence>
<dbReference type="InterPro" id="IPR058922">
    <property type="entry name" value="WHD_DRP"/>
</dbReference>
<proteinExistence type="inferred from homology"/>
<dbReference type="InterPro" id="IPR055414">
    <property type="entry name" value="LRR_R13L4/SHOC2-like"/>
</dbReference>
<evidence type="ECO:0000259" key="9">
    <source>
        <dbReference type="Pfam" id="PF23559"/>
    </source>
</evidence>
<dbReference type="InterPro" id="IPR042197">
    <property type="entry name" value="Apaf_helical"/>
</dbReference>
<evidence type="ECO:0000256" key="3">
    <source>
        <dbReference type="ARBA" id="ARBA00022737"/>
    </source>
</evidence>
<dbReference type="PANTHER" id="PTHR36766:SF70">
    <property type="entry name" value="DISEASE RESISTANCE PROTEIN RGA4"/>
    <property type="match status" value="1"/>
</dbReference>
<keyword evidence="4" id="KW-0547">Nucleotide-binding</keyword>
<dbReference type="Gene3D" id="1.10.8.430">
    <property type="entry name" value="Helical domain of apoptotic protease-activating factors"/>
    <property type="match status" value="1"/>
</dbReference>
<accession>A0A5B7AJ14</accession>
<evidence type="ECO:0000256" key="6">
    <source>
        <dbReference type="ARBA" id="ARBA00022840"/>
    </source>
</evidence>
<dbReference type="Pfam" id="PF23598">
    <property type="entry name" value="LRR_14"/>
    <property type="match status" value="1"/>
</dbReference>
<protein>
    <submittedName>
        <fullName evidence="11">Putative Cc-nbs-lrr resistance protein</fullName>
    </submittedName>
</protein>
<dbReference type="InterPro" id="IPR041118">
    <property type="entry name" value="Rx_N"/>
</dbReference>
<organism evidence="11">
    <name type="scientific">Davidia involucrata</name>
    <name type="common">Dove tree</name>
    <dbReference type="NCBI Taxonomy" id="16924"/>
    <lineage>
        <taxon>Eukaryota</taxon>
        <taxon>Viridiplantae</taxon>
        <taxon>Streptophyta</taxon>
        <taxon>Embryophyta</taxon>
        <taxon>Tracheophyta</taxon>
        <taxon>Spermatophyta</taxon>
        <taxon>Magnoliopsida</taxon>
        <taxon>eudicotyledons</taxon>
        <taxon>Gunneridae</taxon>
        <taxon>Pentapetalae</taxon>
        <taxon>asterids</taxon>
        <taxon>Cornales</taxon>
        <taxon>Nyssaceae</taxon>
        <taxon>Davidia</taxon>
    </lineage>
</organism>
<dbReference type="PANTHER" id="PTHR36766">
    <property type="entry name" value="PLANT BROAD-SPECTRUM MILDEW RESISTANCE PROTEIN RPW8"/>
    <property type="match status" value="1"/>
</dbReference>